<evidence type="ECO:0000256" key="2">
    <source>
        <dbReference type="SAM" id="MobiDB-lite"/>
    </source>
</evidence>
<dbReference type="HOGENOM" id="CLU_003538_0_1_1"/>
<feature type="compositionally biased region" description="Basic and acidic residues" evidence="2">
    <location>
        <begin position="903"/>
        <end position="912"/>
    </location>
</feature>
<dbReference type="eggNOG" id="KOG4347">
    <property type="taxonomic scope" value="Eukaryota"/>
</dbReference>
<sequence>MSFFQALRQKASQISFLDILSDNLTSPLSRDERFRLEYRLPDDEQILKDMNVDISVRGAYTAEGEPSYVYSGRLYLTAHYLVFRDSLDHNTCAFTMNLSTIKRVERAASTSFAFCLNIQLYSGATFMVQFVGPRYASEEFSHLLKVQLRQNIKNTKLLGPFLETCYSEYIISKNLQHKPDLQPPAGGLGQLFKYPGDPIAHKEKAKLRLWFDYFKKNGTNLSLLRNHMFHRLIRVGVPNRLRGEIWELCSGSMYLRFSSQGEYQRIGKENKEKHSQAIDEIEKDLSRSLPEYAAYQGPEGIERLRNVLVTYSWKDPDVGYCQAMNIVVAALLIFMTEEQAFWCLGKLCDSYLPGYYSKTMYGALLDQKVFESFVENKLPELWDHIVRNDIQLSTVSLPWFLSLFFTSMPLIFAFRVLDLFFLNGPKALFQVALAVLKVNLEDLLEVDEDGMFIAILKNYFQTLEHSAYPDATDPKYQRVTKFQELLVVAFKRFDVITAEMVDIERNKHKKVILQNIETFAKRTQMRTIPPVRHLKSEHISNIYDIYYESIESYKIGLGTGSSRMDFPAFVQFLGKFCEWCKKSDSEENLSYQKQKESFLRRLFNNWDITSSGELSLGDVISGVDKLVSNDLMETMNNFFSLYEDSKKGEVQREEILQMSEGLLFLTEPWKTGRCADKITQKAIENDIAENLVQQSELSNLEDIEIPRGVEIDDQKYKQQQLERYLQAASNFLNRCFEYARPVEPSSAPRDAAPASPTEMTRGDPDTVANKELDPMRANVALHPEKPCVIDLPTFRMIILADETYELFFAHTLRNSVRVDSPVTFFDGKVKALKNVFDGLIADGRRVAHEVRRRVDSVATRGNSSEPLDERQDDLDDFTTEHPDEHSKLLSGDLLDLDMDQDEDNRPQKRLEKVNMPPAGTNGELPNLIEFEA</sequence>
<dbReference type="Gene3D" id="1.10.10.750">
    <property type="entry name" value="Ypt/Rab-GAP domain of gyp1p, domain 1"/>
    <property type="match status" value="1"/>
</dbReference>
<evidence type="ECO:0000256" key="1">
    <source>
        <dbReference type="ARBA" id="ARBA00022468"/>
    </source>
</evidence>
<keyword evidence="5" id="KW-1185">Reference proteome</keyword>
<dbReference type="Gene3D" id="1.10.238.10">
    <property type="entry name" value="EF-hand"/>
    <property type="match status" value="1"/>
</dbReference>
<dbReference type="PROSITE" id="PS50086">
    <property type="entry name" value="TBC_RABGAP"/>
    <property type="match status" value="1"/>
</dbReference>
<dbReference type="Gene3D" id="1.10.8.270">
    <property type="entry name" value="putative rabgap domain of human tbc1 domain family member 14 like domains"/>
    <property type="match status" value="1"/>
</dbReference>
<reference evidence="5" key="2">
    <citation type="journal article" date="2013" name="G3 (Bethesda)">
        <title>Genomes of Ashbya fungi isolated from insects reveal four mating-type loci, numerous translocations, lack of transposons, and distinct gene duplications.</title>
        <authorList>
            <person name="Dietrich F.S."/>
            <person name="Voegeli S."/>
            <person name="Kuo S."/>
            <person name="Philippsen P."/>
        </authorList>
    </citation>
    <scope>GENOME REANNOTATION</scope>
    <source>
        <strain evidence="5">ATCC 10895 / CBS 109.51 / FGSC 9923 / NRRL Y-1056</strain>
    </source>
</reference>
<dbReference type="InterPro" id="IPR050302">
    <property type="entry name" value="Rab_GAP_TBC_domain"/>
</dbReference>
<dbReference type="Pfam" id="PF00566">
    <property type="entry name" value="RabGAP-TBC"/>
    <property type="match status" value="1"/>
</dbReference>
<dbReference type="PANTHER" id="PTHR47219">
    <property type="entry name" value="RAB GTPASE-ACTIVATING PROTEIN 1-LIKE"/>
    <property type="match status" value="1"/>
</dbReference>
<evidence type="ECO:0000259" key="3">
    <source>
        <dbReference type="PROSITE" id="PS50086"/>
    </source>
</evidence>
<dbReference type="InterPro" id="IPR011992">
    <property type="entry name" value="EF-hand-dom_pair"/>
</dbReference>
<dbReference type="AlphaFoldDB" id="Q75EI8"/>
<dbReference type="OrthoDB" id="17687at2759"/>
<dbReference type="RefSeq" id="NP_982632.1">
    <property type="nucleotide sequence ID" value="NM_207985.1"/>
</dbReference>
<name>Q75EI8_EREGS</name>
<dbReference type="InterPro" id="IPR035969">
    <property type="entry name" value="Rab-GAP_TBC_sf"/>
</dbReference>
<dbReference type="Gene3D" id="1.10.472.80">
    <property type="entry name" value="Ypt/Rab-GAP domain of gyp1p, domain 3"/>
    <property type="match status" value="1"/>
</dbReference>
<dbReference type="InterPro" id="IPR004182">
    <property type="entry name" value="GRAM"/>
</dbReference>
<dbReference type="Pfam" id="PF02893">
    <property type="entry name" value="GRAM"/>
    <property type="match status" value="1"/>
</dbReference>
<evidence type="ECO:0000313" key="5">
    <source>
        <dbReference type="Proteomes" id="UP000000591"/>
    </source>
</evidence>
<dbReference type="FunCoup" id="Q75EI8">
    <property type="interactions" value="17"/>
</dbReference>
<accession>Q75EI8</accession>
<dbReference type="FunFam" id="1.10.472.80:FF:000220">
    <property type="match status" value="1"/>
</dbReference>
<feature type="compositionally biased region" description="Basic and acidic residues" evidence="2">
    <location>
        <begin position="878"/>
        <end position="887"/>
    </location>
</feature>
<feature type="region of interest" description="Disordered" evidence="2">
    <location>
        <begin position="856"/>
        <end position="932"/>
    </location>
</feature>
<dbReference type="Gene3D" id="2.30.29.30">
    <property type="entry name" value="Pleckstrin-homology domain (PH domain)/Phosphotyrosine-binding domain (PTB)"/>
    <property type="match status" value="1"/>
</dbReference>
<dbReference type="InParanoid" id="Q75EI8"/>
<feature type="region of interest" description="Disordered" evidence="2">
    <location>
        <begin position="743"/>
        <end position="765"/>
    </location>
</feature>
<keyword evidence="1" id="KW-0343">GTPase activation</keyword>
<evidence type="ECO:0000313" key="4">
    <source>
        <dbReference type="EMBL" id="AAS50456.1"/>
    </source>
</evidence>
<feature type="domain" description="Rab-GAP TBC" evidence="3">
    <location>
        <begin position="236"/>
        <end position="424"/>
    </location>
</feature>
<dbReference type="OMA" id="IYMSETQ"/>
<organism evidence="4 5">
    <name type="scientific">Eremothecium gossypii (strain ATCC 10895 / CBS 109.51 / FGSC 9923 / NRRL Y-1056)</name>
    <name type="common">Yeast</name>
    <name type="synonym">Ashbya gossypii</name>
    <dbReference type="NCBI Taxonomy" id="284811"/>
    <lineage>
        <taxon>Eukaryota</taxon>
        <taxon>Fungi</taxon>
        <taxon>Dikarya</taxon>
        <taxon>Ascomycota</taxon>
        <taxon>Saccharomycotina</taxon>
        <taxon>Saccharomycetes</taxon>
        <taxon>Saccharomycetales</taxon>
        <taxon>Saccharomycetaceae</taxon>
        <taxon>Eremothecium</taxon>
    </lineage>
</organism>
<dbReference type="GeneID" id="4618724"/>
<dbReference type="SMART" id="SM00164">
    <property type="entry name" value="TBC"/>
    <property type="match status" value="1"/>
</dbReference>
<dbReference type="SMART" id="SM00568">
    <property type="entry name" value="GRAM"/>
    <property type="match status" value="1"/>
</dbReference>
<feature type="compositionally biased region" description="Low complexity" evidence="2">
    <location>
        <begin position="744"/>
        <end position="756"/>
    </location>
</feature>
<dbReference type="SUPFAM" id="SSF47473">
    <property type="entry name" value="EF-hand"/>
    <property type="match status" value="1"/>
</dbReference>
<dbReference type="InterPro" id="IPR000195">
    <property type="entry name" value="Rab-GAP-TBC_dom"/>
</dbReference>
<reference evidence="4 5" key="1">
    <citation type="journal article" date="2004" name="Science">
        <title>The Ashbya gossypii genome as a tool for mapping the ancient Saccharomyces cerevisiae genome.</title>
        <authorList>
            <person name="Dietrich F.S."/>
            <person name="Voegeli S."/>
            <person name="Brachat S."/>
            <person name="Lerch A."/>
            <person name="Gates K."/>
            <person name="Steiner S."/>
            <person name="Mohr C."/>
            <person name="Pohlmann R."/>
            <person name="Luedi P."/>
            <person name="Choi S."/>
            <person name="Wing R.A."/>
            <person name="Flavier A."/>
            <person name="Gaffney T.D."/>
            <person name="Philippsen P."/>
        </authorList>
    </citation>
    <scope>NUCLEOTIDE SEQUENCE [LARGE SCALE GENOMIC DNA]</scope>
    <source>
        <strain evidence="5">ATCC 10895 / CBS 109.51 / FGSC 9923 / NRRL Y-1056</strain>
    </source>
</reference>
<dbReference type="EMBL" id="AE016814">
    <property type="protein sequence ID" value="AAS50456.1"/>
    <property type="molecule type" value="Genomic_DNA"/>
</dbReference>
<dbReference type="PANTHER" id="PTHR47219:SF20">
    <property type="entry name" value="TBC1 DOMAIN FAMILY MEMBER 2B"/>
    <property type="match status" value="1"/>
</dbReference>
<dbReference type="Proteomes" id="UP000000591">
    <property type="component" value="Chromosome I"/>
</dbReference>
<dbReference type="SUPFAM" id="SSF47923">
    <property type="entry name" value="Ypt/Rab-GAP domain of gyp1p"/>
    <property type="match status" value="2"/>
</dbReference>
<dbReference type="GO" id="GO:0005096">
    <property type="term" value="F:GTPase activator activity"/>
    <property type="evidence" value="ECO:0000318"/>
    <property type="project" value="GO_Central"/>
</dbReference>
<dbReference type="InterPro" id="IPR011993">
    <property type="entry name" value="PH-like_dom_sf"/>
</dbReference>
<dbReference type="KEGG" id="ago:AGOS_AAR091W"/>
<protein>
    <submittedName>
        <fullName evidence="4">AAR091Wp</fullName>
    </submittedName>
</protein>
<gene>
    <name evidence="4" type="ORF">AGOS_AAR091W</name>
</gene>
<dbReference type="GO" id="GO:0043332">
    <property type="term" value="C:mating projection tip"/>
    <property type="evidence" value="ECO:0007669"/>
    <property type="project" value="EnsemblFungi"/>
</dbReference>
<dbReference type="STRING" id="284811.Q75EI8"/>
<dbReference type="FunFam" id="1.10.8.270:FF:000015">
    <property type="entry name" value="GTPase activating protein (Gyp2)"/>
    <property type="match status" value="1"/>
</dbReference>
<dbReference type="GO" id="GO:0005737">
    <property type="term" value="C:cytoplasm"/>
    <property type="evidence" value="ECO:0007669"/>
    <property type="project" value="EnsemblFungi"/>
</dbReference>
<proteinExistence type="predicted"/>